<evidence type="ECO:0000256" key="1">
    <source>
        <dbReference type="ARBA" id="ARBA00022801"/>
    </source>
</evidence>
<organism evidence="3 4">
    <name type="scientific">Streptomyces solicathayae</name>
    <dbReference type="NCBI Taxonomy" id="3081768"/>
    <lineage>
        <taxon>Bacteria</taxon>
        <taxon>Bacillati</taxon>
        <taxon>Actinomycetota</taxon>
        <taxon>Actinomycetes</taxon>
        <taxon>Kitasatosporales</taxon>
        <taxon>Streptomycetaceae</taxon>
        <taxon>Streptomyces</taxon>
    </lineage>
</organism>
<dbReference type="RefSeq" id="WP_318102166.1">
    <property type="nucleotide sequence ID" value="NZ_CP137573.1"/>
</dbReference>
<proteinExistence type="predicted"/>
<evidence type="ECO:0000256" key="2">
    <source>
        <dbReference type="SAM" id="MobiDB-lite"/>
    </source>
</evidence>
<dbReference type="PROSITE" id="PS51318">
    <property type="entry name" value="TAT"/>
    <property type="match status" value="1"/>
</dbReference>
<dbReference type="Gene3D" id="3.75.10.10">
    <property type="entry name" value="L-arginine/glycine Amidinotransferase, Chain A"/>
    <property type="match status" value="1"/>
</dbReference>
<name>A0ABZ0LP92_9ACTN</name>
<dbReference type="EMBL" id="CP137573">
    <property type="protein sequence ID" value="WOX21294.1"/>
    <property type="molecule type" value="Genomic_DNA"/>
</dbReference>
<dbReference type="Pfam" id="PF04371">
    <property type="entry name" value="PAD_porph"/>
    <property type="match status" value="1"/>
</dbReference>
<dbReference type="InterPro" id="IPR006311">
    <property type="entry name" value="TAT_signal"/>
</dbReference>
<protein>
    <submittedName>
        <fullName evidence="3">Agmatine deiminase family protein</fullName>
    </submittedName>
</protein>
<feature type="region of interest" description="Disordered" evidence="2">
    <location>
        <begin position="1"/>
        <end position="23"/>
    </location>
</feature>
<keyword evidence="4" id="KW-1185">Reference proteome</keyword>
<sequence>MKTQHDGNENINGDGNGNGGRRGISRRTLLARTGAAAAALAAGPVLGGIQPAVAASWRVPGEETPHKRTWMSWPSSYTIWGNLLSKIQADIAKLAKEIAKYEPVVMCADGSSAASQARTMCGSTVTVIGSVPVSDCWMRDTGPLFRLDGAGGVDAFGLNFNAWGENATSFYGIPASAYDKDRAVARNLTAYAGVPFAQAAVVGEGGGIEYDGDGTLMATESCWVNSNRNPGKTRSQIEAELLARFGASKMIWLPGVTGQDVTDGHIDGTARYIGPGVVMVQLAGAVRPDVWTENAQAMHDVLVNATDARGRRLQVLTIEGPDVLPRISRGKQSQFLSSYMNWTVTNGAVITAQFGDTAKDAAARTAIASAFGRPVVQLNLDNLYGNGGGGAHCVTMQEPNH</sequence>
<keyword evidence="1" id="KW-0378">Hydrolase</keyword>
<dbReference type="PANTHER" id="PTHR31377:SF0">
    <property type="entry name" value="AGMATINE DEIMINASE-RELATED"/>
    <property type="match status" value="1"/>
</dbReference>
<evidence type="ECO:0000313" key="3">
    <source>
        <dbReference type="EMBL" id="WOX21294.1"/>
    </source>
</evidence>
<evidence type="ECO:0000313" key="4">
    <source>
        <dbReference type="Proteomes" id="UP001301731"/>
    </source>
</evidence>
<gene>
    <name evidence="3" type="ORF">R2D22_07810</name>
</gene>
<reference evidence="3 4" key="1">
    <citation type="submission" date="2023-10" db="EMBL/GenBank/DDBJ databases">
        <title>The genome sequence of Streptomyces sp. HUAS YS2.</title>
        <authorList>
            <person name="Mo P."/>
        </authorList>
    </citation>
    <scope>NUCLEOTIDE SEQUENCE [LARGE SCALE GENOMIC DNA]</scope>
    <source>
        <strain evidence="3 4">HUAS YS2</strain>
    </source>
</reference>
<dbReference type="SUPFAM" id="SSF55909">
    <property type="entry name" value="Pentein"/>
    <property type="match status" value="1"/>
</dbReference>
<dbReference type="Proteomes" id="UP001301731">
    <property type="component" value="Chromosome"/>
</dbReference>
<dbReference type="InterPro" id="IPR007466">
    <property type="entry name" value="Peptidyl-Arg-deiminase_porph"/>
</dbReference>
<dbReference type="PANTHER" id="PTHR31377">
    <property type="entry name" value="AGMATINE DEIMINASE-RELATED"/>
    <property type="match status" value="1"/>
</dbReference>
<accession>A0ABZ0LP92</accession>